<proteinExistence type="predicted"/>
<feature type="domain" description="DUF4246" evidence="2">
    <location>
        <begin position="162"/>
        <end position="577"/>
    </location>
</feature>
<sequence>MLYLVPGKNGIQSIMPRKATNPRPANSLKDRLSNMASPYRHEPDPDAVSTFCDAIRKKPGWPFKLLDESRGLATKWAMEAQLLDNEAAMNDGTLLVVQAIRDLKAEACRIVALDYSPQLLQTNIHVEGRRDIPFQEIDKDITNALKFVRTSTYCIVQPKLREEVGVFVTDDLVPRSLHSELVYELNLIAQKEPRDIHPGSGGKVQDLIHPSLYPYMGGISPVNPGVTLPRLEQGEFRTAQFTAYDFEFASRYAWIPSIFHVSDDGQDVHIESYINGLGPRERHPDLYRLIEKVFLVVLPQLERTREWDYSYEESASERRWMERLDLREETTRAAWRAFLDNQAKTKEAQATAEEQRRKDVAEQLQRELDNITEFHSLDDSVAAVPEKYRGKCLKVIVKAANYVLQPGQEYVGTWHMEGMPHEQIVASAIYYYQADPEIDDRGLSFRRRRAEEDFPSTEDYRHEHFDINYTDEDEDEEEEDDDFDADDKSERDYPSDWEYTEYDGVRRPWTTTGLRNYIDLGTVQATGVSSRSSEPTGRIITFPNWIQHKVAGISHSSADPPAPLVSRKILCFFLVDDEASVGGRMEYRGYSTDGLEDMNVLSTSDVPWQARPCNIRTLHSLLLLSFKRSIGKEIPPELRNYIVSMATEGTITREEAEKRRRELMEDRKFTPSASSHQFWLDSGAYSLCEH</sequence>
<feature type="region of interest" description="Disordered" evidence="1">
    <location>
        <begin position="452"/>
        <end position="496"/>
    </location>
</feature>
<dbReference type="PANTHER" id="PTHR33119">
    <property type="entry name" value="IFI3P"/>
    <property type="match status" value="1"/>
</dbReference>
<dbReference type="Pfam" id="PF14033">
    <property type="entry name" value="DUF4246"/>
    <property type="match status" value="1"/>
</dbReference>
<organism evidence="3 4">
    <name type="scientific">Pleurotus eryngii</name>
    <name type="common">Boletus of the steppes</name>
    <dbReference type="NCBI Taxonomy" id="5323"/>
    <lineage>
        <taxon>Eukaryota</taxon>
        <taxon>Fungi</taxon>
        <taxon>Dikarya</taxon>
        <taxon>Basidiomycota</taxon>
        <taxon>Agaricomycotina</taxon>
        <taxon>Agaricomycetes</taxon>
        <taxon>Agaricomycetidae</taxon>
        <taxon>Agaricales</taxon>
        <taxon>Pleurotineae</taxon>
        <taxon>Pleurotaceae</taxon>
        <taxon>Pleurotus</taxon>
    </lineage>
</organism>
<protein>
    <recommendedName>
        <fullName evidence="2">DUF4246 domain-containing protein</fullName>
    </recommendedName>
</protein>
<gene>
    <name evidence="3" type="ORF">BDN71DRAFT_1438939</name>
</gene>
<dbReference type="InterPro" id="IPR049192">
    <property type="entry name" value="DUF4246_C"/>
</dbReference>
<dbReference type="PANTHER" id="PTHR33119:SF1">
    <property type="entry name" value="FE2OG DIOXYGENASE DOMAIN-CONTAINING PROTEIN"/>
    <property type="match status" value="1"/>
</dbReference>
<dbReference type="AlphaFoldDB" id="A0A9P6AAL1"/>
<dbReference type="OrthoDB" id="415532at2759"/>
<keyword evidence="4" id="KW-1185">Reference proteome</keyword>
<reference evidence="3" key="1">
    <citation type="submission" date="2020-11" db="EMBL/GenBank/DDBJ databases">
        <authorList>
            <consortium name="DOE Joint Genome Institute"/>
            <person name="Ahrendt S."/>
            <person name="Riley R."/>
            <person name="Andreopoulos W."/>
            <person name="Labutti K."/>
            <person name="Pangilinan J."/>
            <person name="Ruiz-Duenas F.J."/>
            <person name="Barrasa J.M."/>
            <person name="Sanchez-Garcia M."/>
            <person name="Camarero S."/>
            <person name="Miyauchi S."/>
            <person name="Serrano A."/>
            <person name="Linde D."/>
            <person name="Babiker R."/>
            <person name="Drula E."/>
            <person name="Ayuso-Fernandez I."/>
            <person name="Pacheco R."/>
            <person name="Padilla G."/>
            <person name="Ferreira P."/>
            <person name="Barriuso J."/>
            <person name="Kellner H."/>
            <person name="Castanera R."/>
            <person name="Alfaro M."/>
            <person name="Ramirez L."/>
            <person name="Pisabarro A.G."/>
            <person name="Kuo A."/>
            <person name="Tritt A."/>
            <person name="Lipzen A."/>
            <person name="He G."/>
            <person name="Yan M."/>
            <person name="Ng V."/>
            <person name="Cullen D."/>
            <person name="Martin F."/>
            <person name="Rosso M.-N."/>
            <person name="Henrissat B."/>
            <person name="Hibbett D."/>
            <person name="Martinez A.T."/>
            <person name="Grigoriev I.V."/>
        </authorList>
    </citation>
    <scope>NUCLEOTIDE SEQUENCE</scope>
    <source>
        <strain evidence="3">ATCC 90797</strain>
    </source>
</reference>
<evidence type="ECO:0000313" key="3">
    <source>
        <dbReference type="EMBL" id="KAF9501390.1"/>
    </source>
</evidence>
<evidence type="ECO:0000313" key="4">
    <source>
        <dbReference type="Proteomes" id="UP000807025"/>
    </source>
</evidence>
<comment type="caution">
    <text evidence="3">The sequence shown here is derived from an EMBL/GenBank/DDBJ whole genome shotgun (WGS) entry which is preliminary data.</text>
</comment>
<name>A0A9P6AAL1_PLEER</name>
<accession>A0A9P6AAL1</accession>
<evidence type="ECO:0000256" key="1">
    <source>
        <dbReference type="SAM" id="MobiDB-lite"/>
    </source>
</evidence>
<dbReference type="Proteomes" id="UP000807025">
    <property type="component" value="Unassembled WGS sequence"/>
</dbReference>
<feature type="compositionally biased region" description="Acidic residues" evidence="1">
    <location>
        <begin position="469"/>
        <end position="485"/>
    </location>
</feature>
<dbReference type="EMBL" id="MU154523">
    <property type="protein sequence ID" value="KAF9501390.1"/>
    <property type="molecule type" value="Genomic_DNA"/>
</dbReference>
<dbReference type="InterPro" id="IPR025340">
    <property type="entry name" value="DUF4246"/>
</dbReference>
<evidence type="ECO:0000259" key="2">
    <source>
        <dbReference type="Pfam" id="PF14033"/>
    </source>
</evidence>